<dbReference type="CDD" id="cd06464">
    <property type="entry name" value="ACD_sHsps-like"/>
    <property type="match status" value="1"/>
</dbReference>
<dbReference type="InterPro" id="IPR002068">
    <property type="entry name" value="A-crystallin/Hsp20_dom"/>
</dbReference>
<proteinExistence type="inferred from homology"/>
<dbReference type="Gene3D" id="2.60.40.790">
    <property type="match status" value="1"/>
</dbReference>
<gene>
    <name evidence="4" type="ORF">ENG14_00300</name>
</gene>
<feature type="domain" description="SHSP" evidence="3">
    <location>
        <begin position="38"/>
        <end position="150"/>
    </location>
</feature>
<dbReference type="InterPro" id="IPR031107">
    <property type="entry name" value="Small_HSP"/>
</dbReference>
<organism evidence="4">
    <name type="scientific">Thermodesulforhabdus norvegica</name>
    <dbReference type="NCBI Taxonomy" id="39841"/>
    <lineage>
        <taxon>Bacteria</taxon>
        <taxon>Pseudomonadati</taxon>
        <taxon>Thermodesulfobacteriota</taxon>
        <taxon>Syntrophobacteria</taxon>
        <taxon>Syntrophobacterales</taxon>
        <taxon>Thermodesulforhabdaceae</taxon>
        <taxon>Thermodesulforhabdus</taxon>
    </lineage>
</organism>
<dbReference type="PROSITE" id="PS01031">
    <property type="entry name" value="SHSP"/>
    <property type="match status" value="1"/>
</dbReference>
<comment type="caution">
    <text evidence="4">The sequence shown here is derived from an EMBL/GenBank/DDBJ whole genome shotgun (WGS) entry which is preliminary data.</text>
</comment>
<evidence type="ECO:0000256" key="2">
    <source>
        <dbReference type="RuleBase" id="RU003616"/>
    </source>
</evidence>
<evidence type="ECO:0000256" key="1">
    <source>
        <dbReference type="PROSITE-ProRule" id="PRU00285"/>
    </source>
</evidence>
<reference evidence="4" key="1">
    <citation type="journal article" date="2020" name="mSystems">
        <title>Genome- and Community-Level Interaction Insights into Carbon Utilization and Element Cycling Functions of Hydrothermarchaeota in Hydrothermal Sediment.</title>
        <authorList>
            <person name="Zhou Z."/>
            <person name="Liu Y."/>
            <person name="Xu W."/>
            <person name="Pan J."/>
            <person name="Luo Z.H."/>
            <person name="Li M."/>
        </authorList>
    </citation>
    <scope>NUCLEOTIDE SEQUENCE [LARGE SCALE GENOMIC DNA]</scope>
    <source>
        <strain evidence="4">HyVt-19</strain>
    </source>
</reference>
<sequence>MAITRWSSPSTFKPLEELERLRREMDRLFDNVMSRRSWLTAKVYPPINITEDKDAYYIRAELPGVKPEDIEISVEADTVIIGGERKAEDVGTNVTYHRKERETGKFKRAVRLPTQMDPDKVEAKFKNGILTVILPKSEGSKPRQIQVKAE</sequence>
<dbReference type="EMBL" id="DQZW01000015">
    <property type="protein sequence ID" value="HDL89328.1"/>
    <property type="molecule type" value="Genomic_DNA"/>
</dbReference>
<evidence type="ECO:0000313" key="4">
    <source>
        <dbReference type="EMBL" id="HDL89328.1"/>
    </source>
</evidence>
<name>A0A7C1AXA5_9BACT</name>
<dbReference type="AlphaFoldDB" id="A0A7C1AXA5"/>
<dbReference type="PANTHER" id="PTHR11527">
    <property type="entry name" value="HEAT-SHOCK PROTEIN 20 FAMILY MEMBER"/>
    <property type="match status" value="1"/>
</dbReference>
<evidence type="ECO:0000259" key="3">
    <source>
        <dbReference type="PROSITE" id="PS01031"/>
    </source>
</evidence>
<dbReference type="Proteomes" id="UP000886355">
    <property type="component" value="Unassembled WGS sequence"/>
</dbReference>
<dbReference type="Pfam" id="PF00011">
    <property type="entry name" value="HSP20"/>
    <property type="match status" value="1"/>
</dbReference>
<comment type="similarity">
    <text evidence="1 2">Belongs to the small heat shock protein (HSP20) family.</text>
</comment>
<dbReference type="SUPFAM" id="SSF49764">
    <property type="entry name" value="HSP20-like chaperones"/>
    <property type="match status" value="1"/>
</dbReference>
<accession>A0A7C1AXA5</accession>
<dbReference type="InterPro" id="IPR008978">
    <property type="entry name" value="HSP20-like_chaperone"/>
</dbReference>
<protein>
    <submittedName>
        <fullName evidence="4">Hsp20/alpha crystallin family protein</fullName>
    </submittedName>
</protein>